<organism evidence="7 8">
    <name type="scientific">Xylanibacter ruminicola</name>
    <name type="common">Prevotella ruminicola</name>
    <dbReference type="NCBI Taxonomy" id="839"/>
    <lineage>
        <taxon>Bacteria</taxon>
        <taxon>Pseudomonadati</taxon>
        <taxon>Bacteroidota</taxon>
        <taxon>Bacteroidia</taxon>
        <taxon>Bacteroidales</taxon>
        <taxon>Prevotellaceae</taxon>
        <taxon>Xylanibacter</taxon>
    </lineage>
</organism>
<gene>
    <name evidence="7" type="ORF">SAMN05216354_1400</name>
</gene>
<protein>
    <recommendedName>
        <fullName evidence="9">Membrane protein involved in the export of O-antigen and teichoic acid</fullName>
    </recommendedName>
</protein>
<evidence type="ECO:0000256" key="3">
    <source>
        <dbReference type="ARBA" id="ARBA00022692"/>
    </source>
</evidence>
<keyword evidence="4 6" id="KW-1133">Transmembrane helix</keyword>
<feature type="transmembrane region" description="Helical" evidence="6">
    <location>
        <begin position="155"/>
        <end position="177"/>
    </location>
</feature>
<dbReference type="AlphaFoldDB" id="A0A1H5UFR7"/>
<feature type="transmembrane region" description="Helical" evidence="6">
    <location>
        <begin position="183"/>
        <end position="205"/>
    </location>
</feature>
<feature type="transmembrane region" description="Helical" evidence="6">
    <location>
        <begin position="385"/>
        <end position="418"/>
    </location>
</feature>
<dbReference type="GO" id="GO:0005886">
    <property type="term" value="C:plasma membrane"/>
    <property type="evidence" value="ECO:0007669"/>
    <property type="project" value="UniProtKB-SubCell"/>
</dbReference>
<name>A0A1H5UFR7_XYLRU</name>
<evidence type="ECO:0008006" key="9">
    <source>
        <dbReference type="Google" id="ProtNLM"/>
    </source>
</evidence>
<evidence type="ECO:0000313" key="8">
    <source>
        <dbReference type="Proteomes" id="UP000236735"/>
    </source>
</evidence>
<feature type="transmembrane region" description="Helical" evidence="6">
    <location>
        <begin position="121"/>
        <end position="143"/>
    </location>
</feature>
<keyword evidence="5 6" id="KW-0472">Membrane</keyword>
<comment type="subcellular location">
    <subcellularLocation>
        <location evidence="1">Cell membrane</location>
        <topology evidence="1">Multi-pass membrane protein</topology>
    </subcellularLocation>
</comment>
<evidence type="ECO:0000256" key="1">
    <source>
        <dbReference type="ARBA" id="ARBA00004651"/>
    </source>
</evidence>
<feature type="transmembrane region" description="Helical" evidence="6">
    <location>
        <begin position="41"/>
        <end position="71"/>
    </location>
</feature>
<keyword evidence="2" id="KW-1003">Cell membrane</keyword>
<feature type="transmembrane region" description="Helical" evidence="6">
    <location>
        <begin position="91"/>
        <end position="115"/>
    </location>
</feature>
<feature type="transmembrane region" description="Helical" evidence="6">
    <location>
        <begin position="12"/>
        <end position="29"/>
    </location>
</feature>
<evidence type="ECO:0000256" key="2">
    <source>
        <dbReference type="ARBA" id="ARBA00022475"/>
    </source>
</evidence>
<accession>A0A1H5UFR7</accession>
<evidence type="ECO:0000256" key="6">
    <source>
        <dbReference type="SAM" id="Phobius"/>
    </source>
</evidence>
<reference evidence="7 8" key="1">
    <citation type="submission" date="2016-10" db="EMBL/GenBank/DDBJ databases">
        <authorList>
            <person name="de Groot N.N."/>
        </authorList>
    </citation>
    <scope>NUCLEOTIDE SEQUENCE [LARGE SCALE GENOMIC DNA]</scope>
    <source>
        <strain evidence="7 8">AR32</strain>
    </source>
</reference>
<dbReference type="Proteomes" id="UP000236735">
    <property type="component" value="Unassembled WGS sequence"/>
</dbReference>
<evidence type="ECO:0000256" key="5">
    <source>
        <dbReference type="ARBA" id="ARBA00023136"/>
    </source>
</evidence>
<keyword evidence="3 6" id="KW-0812">Transmembrane</keyword>
<evidence type="ECO:0000313" key="7">
    <source>
        <dbReference type="EMBL" id="SEF73127.1"/>
    </source>
</evidence>
<sequence length="516" mass="59766">MAERVHKSLLNAKVGIIFYFTSIIMTFFSRRIFLDNLGADFIGLTGTISSILGFLNITEVGIATSIGYFLYKPLANRDQDTINEIVSLFGWLYRIVGTIILCGGIIISLFFPFVFSNSGMPLGIIFFMTYSFLGSDVIGYYFNYRHILLDSDQKTYKYTIWIQTGGIVKTIVQILLAYYYKNYYIFVGVEFVFCLFICWAVNYVIDKEYPWLQSDKSKGKLILKRYPKILKKTKQVFIHRMKNFFLSKSDEILVFAFESLRMVTCFGNYMMIVGRLTGLFNTVFTGMNASIGNLVAEGNQWNIRKVFWEFATFRYWITGIFIIVLTFIINPFIGWWLGPQYILKDHIVFLVLLNMYIMLTRPSVDLFINAYGLYDDVWAAYTEGAINLIITLVIGYFYGLIGILLGKTISMILLVVIWKPYFLYRHGFKQHVAKYWRHIIIHYLILLLCLAGNYFLALALSQKAEFTLISILLYAICISLPIIILYTVFVYLFTPGMKDLGNRVPVISKIQNKLLR</sequence>
<dbReference type="EMBL" id="FNUV01000003">
    <property type="protein sequence ID" value="SEF73127.1"/>
    <property type="molecule type" value="Genomic_DNA"/>
</dbReference>
<dbReference type="PANTHER" id="PTHR30250:SF26">
    <property type="entry name" value="PSMA PROTEIN"/>
    <property type="match status" value="1"/>
</dbReference>
<evidence type="ECO:0000256" key="4">
    <source>
        <dbReference type="ARBA" id="ARBA00022989"/>
    </source>
</evidence>
<feature type="transmembrane region" description="Helical" evidence="6">
    <location>
        <begin position="439"/>
        <end position="460"/>
    </location>
</feature>
<feature type="transmembrane region" description="Helical" evidence="6">
    <location>
        <begin position="315"/>
        <end position="337"/>
    </location>
</feature>
<dbReference type="PANTHER" id="PTHR30250">
    <property type="entry name" value="PST FAMILY PREDICTED COLANIC ACID TRANSPORTER"/>
    <property type="match status" value="1"/>
</dbReference>
<feature type="transmembrane region" description="Helical" evidence="6">
    <location>
        <begin position="466"/>
        <end position="493"/>
    </location>
</feature>
<proteinExistence type="predicted"/>
<dbReference type="RefSeq" id="WP_103915501.1">
    <property type="nucleotide sequence ID" value="NZ_FNUV01000003.1"/>
</dbReference>
<dbReference type="InterPro" id="IPR050833">
    <property type="entry name" value="Poly_Biosynth_Transport"/>
</dbReference>
<feature type="transmembrane region" description="Helical" evidence="6">
    <location>
        <begin position="349"/>
        <end position="373"/>
    </location>
</feature>